<organism evidence="2 3">
    <name type="scientific">Zea mays</name>
    <name type="common">Maize</name>
    <dbReference type="NCBI Taxonomy" id="4577"/>
    <lineage>
        <taxon>Eukaryota</taxon>
        <taxon>Viridiplantae</taxon>
        <taxon>Streptophyta</taxon>
        <taxon>Embryophyta</taxon>
        <taxon>Tracheophyta</taxon>
        <taxon>Spermatophyta</taxon>
        <taxon>Magnoliopsida</taxon>
        <taxon>Liliopsida</taxon>
        <taxon>Poales</taxon>
        <taxon>Poaceae</taxon>
        <taxon>PACMAD clade</taxon>
        <taxon>Panicoideae</taxon>
        <taxon>Andropogonodae</taxon>
        <taxon>Andropogoneae</taxon>
        <taxon>Tripsacinae</taxon>
        <taxon>Zea</taxon>
    </lineage>
</organism>
<reference evidence="3" key="1">
    <citation type="journal article" date="2009" name="Science">
        <title>The B73 maize genome: complexity, diversity, and dynamics.</title>
        <authorList>
            <person name="Schnable P.S."/>
            <person name="Ware D."/>
            <person name="Fulton R.S."/>
            <person name="Stein J.C."/>
            <person name="Wei F."/>
            <person name="Pasternak S."/>
            <person name="Liang C."/>
            <person name="Zhang J."/>
            <person name="Fulton L."/>
            <person name="Graves T.A."/>
            <person name="Minx P."/>
            <person name="Reily A.D."/>
            <person name="Courtney L."/>
            <person name="Kruchowski S.S."/>
            <person name="Tomlinson C."/>
            <person name="Strong C."/>
            <person name="Delehaunty K."/>
            <person name="Fronick C."/>
            <person name="Courtney B."/>
            <person name="Rock S.M."/>
            <person name="Belter E."/>
            <person name="Du F."/>
            <person name="Kim K."/>
            <person name="Abbott R.M."/>
            <person name="Cotton M."/>
            <person name="Levy A."/>
            <person name="Marchetto P."/>
            <person name="Ochoa K."/>
            <person name="Jackson S.M."/>
            <person name="Gillam B."/>
            <person name="Chen W."/>
            <person name="Yan L."/>
            <person name="Higginbotham J."/>
            <person name="Cardenas M."/>
            <person name="Waligorski J."/>
            <person name="Applebaum E."/>
            <person name="Phelps L."/>
            <person name="Falcone J."/>
            <person name="Kanchi K."/>
            <person name="Thane T."/>
            <person name="Scimone A."/>
            <person name="Thane N."/>
            <person name="Henke J."/>
            <person name="Wang T."/>
            <person name="Ruppert J."/>
            <person name="Shah N."/>
            <person name="Rotter K."/>
            <person name="Hodges J."/>
            <person name="Ingenthron E."/>
            <person name="Cordes M."/>
            <person name="Kohlberg S."/>
            <person name="Sgro J."/>
            <person name="Delgado B."/>
            <person name="Mead K."/>
            <person name="Chinwalla A."/>
            <person name="Leonard S."/>
            <person name="Crouse K."/>
            <person name="Collura K."/>
            <person name="Kudrna D."/>
            <person name="Currie J."/>
            <person name="He R."/>
            <person name="Angelova A."/>
            <person name="Rajasekar S."/>
            <person name="Mueller T."/>
            <person name="Lomeli R."/>
            <person name="Scara G."/>
            <person name="Ko A."/>
            <person name="Delaney K."/>
            <person name="Wissotski M."/>
            <person name="Lopez G."/>
            <person name="Campos D."/>
            <person name="Braidotti M."/>
            <person name="Ashley E."/>
            <person name="Golser W."/>
            <person name="Kim H."/>
            <person name="Lee S."/>
            <person name="Lin J."/>
            <person name="Dujmic Z."/>
            <person name="Kim W."/>
            <person name="Talag J."/>
            <person name="Zuccolo A."/>
            <person name="Fan C."/>
            <person name="Sebastian A."/>
            <person name="Kramer M."/>
            <person name="Spiegel L."/>
            <person name="Nascimento L."/>
            <person name="Zutavern T."/>
            <person name="Miller B."/>
            <person name="Ambroise C."/>
            <person name="Muller S."/>
            <person name="Spooner W."/>
            <person name="Narechania A."/>
            <person name="Ren L."/>
            <person name="Wei S."/>
            <person name="Kumari S."/>
            <person name="Faga B."/>
            <person name="Levy M.J."/>
            <person name="McMahan L."/>
            <person name="Van Buren P."/>
            <person name="Vaughn M.W."/>
            <person name="Ying K."/>
            <person name="Yeh C.-T."/>
            <person name="Emrich S.J."/>
            <person name="Jia Y."/>
            <person name="Kalyanaraman A."/>
            <person name="Hsia A.-P."/>
            <person name="Barbazuk W.B."/>
            <person name="Baucom R.S."/>
            <person name="Brutnell T.P."/>
            <person name="Carpita N.C."/>
            <person name="Chaparro C."/>
            <person name="Chia J.-M."/>
            <person name="Deragon J.-M."/>
            <person name="Estill J.C."/>
            <person name="Fu Y."/>
            <person name="Jeddeloh J.A."/>
            <person name="Han Y."/>
            <person name="Lee H."/>
            <person name="Li P."/>
            <person name="Lisch D.R."/>
            <person name="Liu S."/>
            <person name="Liu Z."/>
            <person name="Nagel D.H."/>
            <person name="McCann M.C."/>
            <person name="SanMiguel P."/>
            <person name="Myers A.M."/>
            <person name="Nettleton D."/>
            <person name="Nguyen J."/>
            <person name="Penning B.W."/>
            <person name="Ponnala L."/>
            <person name="Schneider K.L."/>
            <person name="Schwartz D.C."/>
            <person name="Sharma A."/>
            <person name="Soderlund C."/>
            <person name="Springer N.M."/>
            <person name="Sun Q."/>
            <person name="Wang H."/>
            <person name="Waterman M."/>
            <person name="Westerman R."/>
            <person name="Wolfgruber T.K."/>
            <person name="Yang L."/>
            <person name="Yu Y."/>
            <person name="Zhang L."/>
            <person name="Zhou S."/>
            <person name="Zhu Q."/>
            <person name="Bennetzen J.L."/>
            <person name="Dawe R.K."/>
            <person name="Jiang J."/>
            <person name="Jiang N."/>
            <person name="Presting G.G."/>
            <person name="Wessler S.R."/>
            <person name="Aluru S."/>
            <person name="Martienssen R.A."/>
            <person name="Clifton S.W."/>
            <person name="McCombie W.R."/>
            <person name="Wing R.A."/>
            <person name="Wilson R.K."/>
        </authorList>
    </citation>
    <scope>NUCLEOTIDE SEQUENCE [LARGE SCALE GENOMIC DNA]</scope>
    <source>
        <strain evidence="3">cv. B73</strain>
    </source>
</reference>
<evidence type="ECO:0000313" key="2">
    <source>
        <dbReference type="EnsemblPlants" id="Zm00001eb378730_P001"/>
    </source>
</evidence>
<name>A0A804R0Z9_MAIZE</name>
<reference evidence="2" key="3">
    <citation type="submission" date="2021-05" db="UniProtKB">
        <authorList>
            <consortium name="EnsemblPlants"/>
        </authorList>
    </citation>
    <scope>IDENTIFICATION</scope>
    <source>
        <strain evidence="2">cv. B73</strain>
    </source>
</reference>
<feature type="region of interest" description="Disordered" evidence="1">
    <location>
        <begin position="80"/>
        <end position="177"/>
    </location>
</feature>
<evidence type="ECO:0000256" key="1">
    <source>
        <dbReference type="SAM" id="MobiDB-lite"/>
    </source>
</evidence>
<evidence type="ECO:0000313" key="3">
    <source>
        <dbReference type="Proteomes" id="UP000007305"/>
    </source>
</evidence>
<feature type="region of interest" description="Disordered" evidence="1">
    <location>
        <begin position="202"/>
        <end position="233"/>
    </location>
</feature>
<keyword evidence="3" id="KW-1185">Reference proteome</keyword>
<feature type="compositionally biased region" description="Basic and acidic residues" evidence="1">
    <location>
        <begin position="116"/>
        <end position="177"/>
    </location>
</feature>
<proteinExistence type="predicted"/>
<dbReference type="InParanoid" id="A0A804R0Z9"/>
<sequence length="272" mass="29709">MGHSTALQQKLEATTQFRKLRSIGESEVPQLKSGTRGERAPVQIIAPPVEADVLQAQAQVDEHGHERQASVERAREQVVVALPPVTPVPVDHVPRQEPGNDPRGVVDGGGRRHHAGGADEHGHVDEQDPALAREHPVREPHEEGRDGAAQEEPVDRRVGAEVAEDPARADEAPDDGRVVEHVVHGARPGAVGGEQLRAADVGDAVHEPPRRPDVHERRDQRPHHLRHEHGPRRDLHVVAQLEVLQEGQRLRHADVAVHLEAHVGDGTARVQC</sequence>
<accession>A0A804R0Z9</accession>
<feature type="compositionally biased region" description="Basic residues" evidence="1">
    <location>
        <begin position="220"/>
        <end position="230"/>
    </location>
</feature>
<feature type="compositionally biased region" description="Basic and acidic residues" evidence="1">
    <location>
        <begin position="203"/>
        <end position="219"/>
    </location>
</feature>
<dbReference type="Proteomes" id="UP000007305">
    <property type="component" value="Chromosome 9"/>
</dbReference>
<protein>
    <submittedName>
        <fullName evidence="2">Uncharacterized protein</fullName>
    </submittedName>
</protein>
<dbReference type="EnsemblPlants" id="Zm00001eb378730_T001">
    <property type="protein sequence ID" value="Zm00001eb378730_P001"/>
    <property type="gene ID" value="Zm00001eb378730"/>
</dbReference>
<dbReference type="Gramene" id="Zm00001eb378730_T001">
    <property type="protein sequence ID" value="Zm00001eb378730_P001"/>
    <property type="gene ID" value="Zm00001eb378730"/>
</dbReference>
<dbReference type="AlphaFoldDB" id="A0A804R0Z9"/>
<reference evidence="2" key="2">
    <citation type="submission" date="2019-07" db="EMBL/GenBank/DDBJ databases">
        <authorList>
            <person name="Seetharam A."/>
            <person name="Woodhouse M."/>
            <person name="Cannon E."/>
        </authorList>
    </citation>
    <scope>NUCLEOTIDE SEQUENCE [LARGE SCALE GENOMIC DNA]</scope>
    <source>
        <strain evidence="2">cv. B73</strain>
    </source>
</reference>
<feature type="compositionally biased region" description="Low complexity" evidence="1">
    <location>
        <begin position="80"/>
        <end position="91"/>
    </location>
</feature>